<keyword evidence="1" id="KW-0805">Transcription regulation</keyword>
<dbReference type="OrthoDB" id="1938857at2"/>
<sequence>CDTDDLAVAALAAARELGLAVPRDLSVVSWDDTPLCRLVRPALTAIRRPLAELGSLAAAVLHDVLAGERASDVCASRPRLITRGSTGPANA</sequence>
<keyword evidence="3" id="KW-0804">Transcription</keyword>
<evidence type="ECO:0000256" key="1">
    <source>
        <dbReference type="ARBA" id="ARBA00023015"/>
    </source>
</evidence>
<accession>R1FHP2</accession>
<dbReference type="SUPFAM" id="SSF53822">
    <property type="entry name" value="Periplasmic binding protein-like I"/>
    <property type="match status" value="1"/>
</dbReference>
<evidence type="ECO:0000256" key="2">
    <source>
        <dbReference type="ARBA" id="ARBA00023125"/>
    </source>
</evidence>
<dbReference type="InterPro" id="IPR028082">
    <property type="entry name" value="Peripla_BP_I"/>
</dbReference>
<dbReference type="PATRIC" id="fig|1292037.4.peg.7875"/>
<organism evidence="5 6">
    <name type="scientific">Amycolatopsis vancoresmycina DSM 44592</name>
    <dbReference type="NCBI Taxonomy" id="1292037"/>
    <lineage>
        <taxon>Bacteria</taxon>
        <taxon>Bacillati</taxon>
        <taxon>Actinomycetota</taxon>
        <taxon>Actinomycetes</taxon>
        <taxon>Pseudonocardiales</taxon>
        <taxon>Pseudonocardiaceae</taxon>
        <taxon>Amycolatopsis</taxon>
    </lineage>
</organism>
<dbReference type="GO" id="GO:0003700">
    <property type="term" value="F:DNA-binding transcription factor activity"/>
    <property type="evidence" value="ECO:0007669"/>
    <property type="project" value="TreeGrafter"/>
</dbReference>
<feature type="domain" description="Transcriptional regulator LacI/GalR-like sensor" evidence="4">
    <location>
        <begin position="1"/>
        <end position="86"/>
    </location>
</feature>
<feature type="non-terminal residue" evidence="5">
    <location>
        <position position="1"/>
    </location>
</feature>
<dbReference type="Gene3D" id="3.40.50.2300">
    <property type="match status" value="1"/>
</dbReference>
<dbReference type="RefSeq" id="WP_004561892.1">
    <property type="nucleotide sequence ID" value="NZ_AOUO01000734.1"/>
</dbReference>
<dbReference type="InterPro" id="IPR046335">
    <property type="entry name" value="LacI/GalR-like_sensor"/>
</dbReference>
<dbReference type="Proteomes" id="UP000014139">
    <property type="component" value="Unassembled WGS sequence"/>
</dbReference>
<name>R1FHP2_9PSEU</name>
<comment type="caution">
    <text evidence="5">The sequence shown here is derived from an EMBL/GenBank/DDBJ whole genome shotgun (WGS) entry which is preliminary data.</text>
</comment>
<keyword evidence="6" id="KW-1185">Reference proteome</keyword>
<dbReference type="PANTHER" id="PTHR30146:SF155">
    <property type="entry name" value="ALANINE RACEMASE"/>
    <property type="match status" value="1"/>
</dbReference>
<dbReference type="EMBL" id="AOUO01000734">
    <property type="protein sequence ID" value="EOD59128.1"/>
    <property type="molecule type" value="Genomic_DNA"/>
</dbReference>
<protein>
    <submittedName>
        <fullName evidence="5">LacI family transcriptional regulator</fullName>
    </submittedName>
</protein>
<reference evidence="5 6" key="1">
    <citation type="submission" date="2013-02" db="EMBL/GenBank/DDBJ databases">
        <title>Draft genome sequence of Amycolatopsis vancoresmycina strain DSM 44592T.</title>
        <authorList>
            <person name="Kumar S."/>
            <person name="Kaur N."/>
            <person name="Kaur C."/>
            <person name="Raghava G.P.S."/>
            <person name="Mayilraj S."/>
        </authorList>
    </citation>
    <scope>NUCLEOTIDE SEQUENCE [LARGE SCALE GENOMIC DNA]</scope>
    <source>
        <strain evidence="5 6">DSM 44592</strain>
    </source>
</reference>
<keyword evidence="2" id="KW-0238">DNA-binding</keyword>
<evidence type="ECO:0000313" key="6">
    <source>
        <dbReference type="Proteomes" id="UP000014139"/>
    </source>
</evidence>
<dbReference type="AlphaFoldDB" id="R1FHP2"/>
<gene>
    <name evidence="5" type="ORF">H480_42035</name>
</gene>
<evidence type="ECO:0000256" key="3">
    <source>
        <dbReference type="ARBA" id="ARBA00023163"/>
    </source>
</evidence>
<dbReference type="GO" id="GO:0000976">
    <property type="term" value="F:transcription cis-regulatory region binding"/>
    <property type="evidence" value="ECO:0007669"/>
    <property type="project" value="TreeGrafter"/>
</dbReference>
<proteinExistence type="predicted"/>
<evidence type="ECO:0000259" key="4">
    <source>
        <dbReference type="Pfam" id="PF13377"/>
    </source>
</evidence>
<dbReference type="Pfam" id="PF13377">
    <property type="entry name" value="Peripla_BP_3"/>
    <property type="match status" value="1"/>
</dbReference>
<evidence type="ECO:0000313" key="5">
    <source>
        <dbReference type="EMBL" id="EOD59128.1"/>
    </source>
</evidence>
<dbReference type="PANTHER" id="PTHR30146">
    <property type="entry name" value="LACI-RELATED TRANSCRIPTIONAL REPRESSOR"/>
    <property type="match status" value="1"/>
</dbReference>